<dbReference type="Pfam" id="PF00646">
    <property type="entry name" value="F-box"/>
    <property type="match status" value="1"/>
</dbReference>
<dbReference type="SUPFAM" id="SSF81383">
    <property type="entry name" value="F-box domain"/>
    <property type="match status" value="1"/>
</dbReference>
<evidence type="ECO:0000313" key="4">
    <source>
        <dbReference type="Proteomes" id="UP001209540"/>
    </source>
</evidence>
<dbReference type="GO" id="GO:0031146">
    <property type="term" value="P:SCF-dependent proteasomal ubiquitin-dependent protein catabolic process"/>
    <property type="evidence" value="ECO:0007669"/>
    <property type="project" value="TreeGrafter"/>
</dbReference>
<evidence type="ECO:0000256" key="1">
    <source>
        <dbReference type="SAM" id="MobiDB-lite"/>
    </source>
</evidence>
<dbReference type="PANTHER" id="PTHR13318">
    <property type="entry name" value="PARTNER OF PAIRED, ISOFORM B-RELATED"/>
    <property type="match status" value="1"/>
</dbReference>
<keyword evidence="4" id="KW-1185">Reference proteome</keyword>
<dbReference type="EMBL" id="JAIXMP010000042">
    <property type="protein sequence ID" value="KAI9247436.1"/>
    <property type="molecule type" value="Genomic_DNA"/>
</dbReference>
<dbReference type="InterPro" id="IPR032675">
    <property type="entry name" value="LRR_dom_sf"/>
</dbReference>
<evidence type="ECO:0000313" key="3">
    <source>
        <dbReference type="EMBL" id="KAI9247436.1"/>
    </source>
</evidence>
<organism evidence="3 4">
    <name type="scientific">Phascolomyces articulosus</name>
    <dbReference type="NCBI Taxonomy" id="60185"/>
    <lineage>
        <taxon>Eukaryota</taxon>
        <taxon>Fungi</taxon>
        <taxon>Fungi incertae sedis</taxon>
        <taxon>Mucoromycota</taxon>
        <taxon>Mucoromycotina</taxon>
        <taxon>Mucoromycetes</taxon>
        <taxon>Mucorales</taxon>
        <taxon>Lichtheimiaceae</taxon>
        <taxon>Phascolomyces</taxon>
    </lineage>
</organism>
<dbReference type="SUPFAM" id="SSF52047">
    <property type="entry name" value="RNI-like"/>
    <property type="match status" value="1"/>
</dbReference>
<accession>A0AAD5P8H2</accession>
<gene>
    <name evidence="3" type="ORF">BDA99DRAFT_525917</name>
</gene>
<comment type="caution">
    <text evidence="3">The sequence shown here is derived from an EMBL/GenBank/DDBJ whole genome shotgun (WGS) entry which is preliminary data.</text>
</comment>
<dbReference type="InterPro" id="IPR001810">
    <property type="entry name" value="F-box_dom"/>
</dbReference>
<feature type="region of interest" description="Disordered" evidence="1">
    <location>
        <begin position="1"/>
        <end position="22"/>
    </location>
</feature>
<dbReference type="AlphaFoldDB" id="A0AAD5P8H2"/>
<dbReference type="Proteomes" id="UP001209540">
    <property type="component" value="Unassembled WGS sequence"/>
</dbReference>
<protein>
    <recommendedName>
        <fullName evidence="2">F-box domain-containing protein</fullName>
    </recommendedName>
</protein>
<dbReference type="Gene3D" id="3.80.10.10">
    <property type="entry name" value="Ribonuclease Inhibitor"/>
    <property type="match status" value="1"/>
</dbReference>
<evidence type="ECO:0000259" key="2">
    <source>
        <dbReference type="PROSITE" id="PS50181"/>
    </source>
</evidence>
<dbReference type="Gene3D" id="1.20.1280.50">
    <property type="match status" value="1"/>
</dbReference>
<reference evidence="3" key="1">
    <citation type="journal article" date="2022" name="IScience">
        <title>Evolution of zygomycete secretomes and the origins of terrestrial fungal ecologies.</title>
        <authorList>
            <person name="Chang Y."/>
            <person name="Wang Y."/>
            <person name="Mondo S."/>
            <person name="Ahrendt S."/>
            <person name="Andreopoulos W."/>
            <person name="Barry K."/>
            <person name="Beard J."/>
            <person name="Benny G.L."/>
            <person name="Blankenship S."/>
            <person name="Bonito G."/>
            <person name="Cuomo C."/>
            <person name="Desiro A."/>
            <person name="Gervers K.A."/>
            <person name="Hundley H."/>
            <person name="Kuo A."/>
            <person name="LaButti K."/>
            <person name="Lang B.F."/>
            <person name="Lipzen A."/>
            <person name="O'Donnell K."/>
            <person name="Pangilinan J."/>
            <person name="Reynolds N."/>
            <person name="Sandor L."/>
            <person name="Smith M.E."/>
            <person name="Tsang A."/>
            <person name="Grigoriev I.V."/>
            <person name="Stajich J.E."/>
            <person name="Spatafora J.W."/>
        </authorList>
    </citation>
    <scope>NUCLEOTIDE SEQUENCE</scope>
    <source>
        <strain evidence="3">RSA 2281</strain>
    </source>
</reference>
<dbReference type="PROSITE" id="PS50181">
    <property type="entry name" value="FBOX"/>
    <property type="match status" value="1"/>
</dbReference>
<sequence length="577" mass="67317">MSKYSRNSTFLNQSQASGSSRYSPSAAQLTNHIDFITQVPYETLCNILYYLDIHSVLMCTYVCHTWRSRITECHQPWQTLSVKLEPDNHHHAQHLLSIVSQYTKNLTLSFVSVEMSRTVMLLQKHFTNLRSLTLFITCYRVRDAFNDLLFYDGISSIGPKLLELDIEWDNIFSALELNRILSICQNLTKLRCLPHKITDWSISHTTQLVSIHLEPRSPITFDNGIERLLQHSPNLRHLELQCHDNLLILHILDRCYQHRPPLVTLILNKRQFQQQFGPVRIPSTRPCTVLNEGQPQCLIFRIAHSADSLLSLLFESGRDTLQTLCLNIGQMRGDLQTMETSLLWQHPLVSTPTMLFPKLTYLHIMSPSDTRHTRPFYLDHVSPMLRCCPALETLVLERYSTASEDQMIEDAIYPVVQQKLKKLSRLRLIGFYVNGPHFKQLLRHFARDSATTTDIVPLRQLSIFNNDCRQPVKSNILWYIVRITTLEELQLRCPYMKVTDADMTDFTYFIRRLMMWLIHLELDNMRVHEYAVENLAHCHSLWTLTIQGIGSEMTQNDIQVLEAHGKVVITRRNIRYY</sequence>
<name>A0AAD5P8H2_9FUNG</name>
<proteinExistence type="predicted"/>
<dbReference type="PANTHER" id="PTHR13318:SF95">
    <property type="entry name" value="F-BOX PROTEIN YLR352W"/>
    <property type="match status" value="1"/>
</dbReference>
<dbReference type="GO" id="GO:0019005">
    <property type="term" value="C:SCF ubiquitin ligase complex"/>
    <property type="evidence" value="ECO:0007669"/>
    <property type="project" value="TreeGrafter"/>
</dbReference>
<reference evidence="3" key="2">
    <citation type="submission" date="2023-02" db="EMBL/GenBank/DDBJ databases">
        <authorList>
            <consortium name="DOE Joint Genome Institute"/>
            <person name="Mondo S.J."/>
            <person name="Chang Y."/>
            <person name="Wang Y."/>
            <person name="Ahrendt S."/>
            <person name="Andreopoulos W."/>
            <person name="Barry K."/>
            <person name="Beard J."/>
            <person name="Benny G.L."/>
            <person name="Blankenship S."/>
            <person name="Bonito G."/>
            <person name="Cuomo C."/>
            <person name="Desiro A."/>
            <person name="Gervers K.A."/>
            <person name="Hundley H."/>
            <person name="Kuo A."/>
            <person name="LaButti K."/>
            <person name="Lang B.F."/>
            <person name="Lipzen A."/>
            <person name="O'Donnell K."/>
            <person name="Pangilinan J."/>
            <person name="Reynolds N."/>
            <person name="Sandor L."/>
            <person name="Smith M.W."/>
            <person name="Tsang A."/>
            <person name="Grigoriev I.V."/>
            <person name="Stajich J.E."/>
            <person name="Spatafora J.W."/>
        </authorList>
    </citation>
    <scope>NUCLEOTIDE SEQUENCE</scope>
    <source>
        <strain evidence="3">RSA 2281</strain>
    </source>
</reference>
<feature type="domain" description="F-box" evidence="2">
    <location>
        <begin position="33"/>
        <end position="80"/>
    </location>
</feature>
<dbReference type="InterPro" id="IPR036047">
    <property type="entry name" value="F-box-like_dom_sf"/>
</dbReference>